<gene>
    <name evidence="1" type="ORF">SAMN02745824_2330</name>
</gene>
<dbReference type="RefSeq" id="WP_074205372.1">
    <property type="nucleotide sequence ID" value="NZ_FSQW01000002.1"/>
</dbReference>
<dbReference type="AlphaFoldDB" id="A0A1N6FC25"/>
<keyword evidence="2" id="KW-1185">Reference proteome</keyword>
<evidence type="ECO:0008006" key="3">
    <source>
        <dbReference type="Google" id="ProtNLM"/>
    </source>
</evidence>
<reference evidence="2" key="1">
    <citation type="submission" date="2016-11" db="EMBL/GenBank/DDBJ databases">
        <authorList>
            <person name="Varghese N."/>
            <person name="Submissions S."/>
        </authorList>
    </citation>
    <scope>NUCLEOTIDE SEQUENCE [LARGE SCALE GENOMIC DNA]</scope>
    <source>
        <strain evidence="2">DSM 22363</strain>
    </source>
</reference>
<evidence type="ECO:0000313" key="2">
    <source>
        <dbReference type="Proteomes" id="UP000185192"/>
    </source>
</evidence>
<sequence length="229" mass="24965">MGAWGAGSFENDDALDWAAEVGSVEDIAAPFDELSALDEDPDAEEEPYVDVDLASRVIAAAEAVASMMGRIAPDVPDDLQKRLEKLGEPDSALIEKAKFGVSRVLMDSELLELWSEGDGDNNEWNIAITGLIDRLNADVPCETPEIAEIKGISGDLTPCAFCGKGIAENELSSLEYRDLTSKDSMHMARGIYCHLSCLNGKLHPKHIVQNWRFAVDDDEVDRILNGDID</sequence>
<dbReference type="OrthoDB" id="7594887at2"/>
<dbReference type="InterPro" id="IPR025355">
    <property type="entry name" value="DUF4259"/>
</dbReference>
<dbReference type="EMBL" id="FSQW01000002">
    <property type="protein sequence ID" value="SIN92802.1"/>
    <property type="molecule type" value="Genomic_DNA"/>
</dbReference>
<dbReference type="Pfam" id="PF14078">
    <property type="entry name" value="DUF4259"/>
    <property type="match status" value="1"/>
</dbReference>
<proteinExistence type="predicted"/>
<accession>A0A1N6FC25</accession>
<dbReference type="Proteomes" id="UP000185192">
    <property type="component" value="Unassembled WGS sequence"/>
</dbReference>
<name>A0A1N6FC25_9SPHN</name>
<evidence type="ECO:0000313" key="1">
    <source>
        <dbReference type="EMBL" id="SIN92802.1"/>
    </source>
</evidence>
<protein>
    <recommendedName>
        <fullName evidence="3">DUF4259 domain-containing protein</fullName>
    </recommendedName>
</protein>
<organism evidence="1 2">
    <name type="scientific">Parasphingorhabdus marina DSM 22363</name>
    <dbReference type="NCBI Taxonomy" id="1123272"/>
    <lineage>
        <taxon>Bacteria</taxon>
        <taxon>Pseudomonadati</taxon>
        <taxon>Pseudomonadota</taxon>
        <taxon>Alphaproteobacteria</taxon>
        <taxon>Sphingomonadales</taxon>
        <taxon>Sphingomonadaceae</taxon>
        <taxon>Parasphingorhabdus</taxon>
    </lineage>
</organism>